<evidence type="ECO:0000313" key="3">
    <source>
        <dbReference type="EMBL" id="AEA44156.1"/>
    </source>
</evidence>
<dbReference type="Pfam" id="PF00534">
    <property type="entry name" value="Glycos_transf_1"/>
    <property type="match status" value="1"/>
</dbReference>
<dbReference type="SUPFAM" id="SSF53756">
    <property type="entry name" value="UDP-Glycosyltransferase/glycogen phosphorylase"/>
    <property type="match status" value="1"/>
</dbReference>
<dbReference type="KEGG" id="fte:Fluta_2170"/>
<dbReference type="InterPro" id="IPR028098">
    <property type="entry name" value="Glyco_trans_4-like_N"/>
</dbReference>
<dbReference type="InterPro" id="IPR001296">
    <property type="entry name" value="Glyco_trans_1"/>
</dbReference>
<reference evidence="3 4" key="1">
    <citation type="journal article" date="2011" name="Stand. Genomic Sci.">
        <title>Complete genome sequence of the gliding freshwater bacterium Fluviicola taffensis type strain (RW262).</title>
        <authorList>
            <person name="Woyke T."/>
            <person name="Chertkov O."/>
            <person name="Lapidus A."/>
            <person name="Nolan M."/>
            <person name="Lucas S."/>
            <person name="Del Rio T.G."/>
            <person name="Tice H."/>
            <person name="Cheng J.F."/>
            <person name="Tapia R."/>
            <person name="Han C."/>
            <person name="Goodwin L."/>
            <person name="Pitluck S."/>
            <person name="Liolios K."/>
            <person name="Pagani I."/>
            <person name="Ivanova N."/>
            <person name="Huntemann M."/>
            <person name="Mavromatis K."/>
            <person name="Mikhailova N."/>
            <person name="Pati A."/>
            <person name="Chen A."/>
            <person name="Palaniappan K."/>
            <person name="Land M."/>
            <person name="Hauser L."/>
            <person name="Brambilla E.M."/>
            <person name="Rohde M."/>
            <person name="Mwirichia R."/>
            <person name="Sikorski J."/>
            <person name="Tindall B.J."/>
            <person name="Goker M."/>
            <person name="Bristow J."/>
            <person name="Eisen J.A."/>
            <person name="Markowitz V."/>
            <person name="Hugenholtz P."/>
            <person name="Klenk H.P."/>
            <person name="Kyrpides N.C."/>
        </authorList>
    </citation>
    <scope>NUCLEOTIDE SEQUENCE [LARGE SCALE GENOMIC DNA]</scope>
    <source>
        <strain evidence="4">DSM 16823 / RW262 / RW262</strain>
    </source>
</reference>
<organism evidence="3 4">
    <name type="scientific">Fluviicola taffensis (strain DSM 16823 / NCIMB 13979 / RW262)</name>
    <dbReference type="NCBI Taxonomy" id="755732"/>
    <lineage>
        <taxon>Bacteria</taxon>
        <taxon>Pseudomonadati</taxon>
        <taxon>Bacteroidota</taxon>
        <taxon>Flavobacteriia</taxon>
        <taxon>Flavobacteriales</taxon>
        <taxon>Crocinitomicaceae</taxon>
        <taxon>Fluviicola</taxon>
    </lineage>
</organism>
<reference evidence="4" key="2">
    <citation type="submission" date="2011-02" db="EMBL/GenBank/DDBJ databases">
        <title>The complete genome of Fluviicola taffensis DSM 16823.</title>
        <authorList>
            <consortium name="US DOE Joint Genome Institute (JGI-PGF)"/>
            <person name="Lucas S."/>
            <person name="Copeland A."/>
            <person name="Lapidus A."/>
            <person name="Bruce D."/>
            <person name="Goodwin L."/>
            <person name="Pitluck S."/>
            <person name="Kyrpides N."/>
            <person name="Mavromatis K."/>
            <person name="Ivanova N."/>
            <person name="Mikhailova N."/>
            <person name="Pagani I."/>
            <person name="Chertkov O."/>
            <person name="Detter J.C."/>
            <person name="Han C."/>
            <person name="Tapia R."/>
            <person name="Land M."/>
            <person name="Hauser L."/>
            <person name="Markowitz V."/>
            <person name="Cheng J.-F."/>
            <person name="Hugenholtz P."/>
            <person name="Woyke T."/>
            <person name="Wu D."/>
            <person name="Tindall B."/>
            <person name="Pomrenke H.G."/>
            <person name="Brambilla E."/>
            <person name="Klenk H.-P."/>
            <person name="Eisen J.A."/>
        </authorList>
    </citation>
    <scope>NUCLEOTIDE SEQUENCE [LARGE SCALE GENOMIC DNA]</scope>
    <source>
        <strain evidence="4">DSM 16823 / RW262 / RW262</strain>
    </source>
</reference>
<feature type="domain" description="Glycosyltransferase subfamily 4-like N-terminal" evidence="2">
    <location>
        <begin position="2"/>
        <end position="135"/>
    </location>
</feature>
<keyword evidence="4" id="KW-1185">Reference proteome</keyword>
<evidence type="ECO:0000259" key="2">
    <source>
        <dbReference type="Pfam" id="PF13477"/>
    </source>
</evidence>
<name>F2I9Z8_FLUTR</name>
<evidence type="ECO:0000313" key="4">
    <source>
        <dbReference type="Proteomes" id="UP000007463"/>
    </source>
</evidence>
<dbReference type="OrthoDB" id="832722at2"/>
<dbReference type="PANTHER" id="PTHR45947">
    <property type="entry name" value="SULFOQUINOVOSYL TRANSFERASE SQD2"/>
    <property type="match status" value="1"/>
</dbReference>
<dbReference type="eggNOG" id="COG0438">
    <property type="taxonomic scope" value="Bacteria"/>
</dbReference>
<dbReference type="EMBL" id="CP002542">
    <property type="protein sequence ID" value="AEA44156.1"/>
    <property type="molecule type" value="Genomic_DNA"/>
</dbReference>
<dbReference type="InterPro" id="IPR050194">
    <property type="entry name" value="Glycosyltransferase_grp1"/>
</dbReference>
<sequence length="362" mass="40862">MKICFFADGESIHTIRWCEYFYSLGYEVHLITFSITAIPNIHIHVVDGGRIKVAGGNWHLITRFWKVRKLLKKINPDIFHALYATSYGVTGALAGHRNYVISALGSDILISSKSSSNIRKALRFAFKRAKWIIVMSEQMKESTREIGVDMSKVTILPFGVDPAIFNAKGKELSKDKFVITSTRNFEEVYNIPHLLHAIKILHEEIPNLHVNLFGSGSLKEKLEDLSADLGIENVVFFKGRMNQEDVAKVLKDSHLYVSVSLSDGSSNSLNEAIGCDVFCIVTNLPANLPWVKDGFNGFLVETNDVENLADKIRKVYLNHLELQSKASPVNQQIFEEKGIWSNNMKVVEEKYAELLKKKGAFR</sequence>
<evidence type="ECO:0000259" key="1">
    <source>
        <dbReference type="Pfam" id="PF00534"/>
    </source>
</evidence>
<dbReference type="PANTHER" id="PTHR45947:SF15">
    <property type="entry name" value="TEICHURONIC ACID BIOSYNTHESIS GLYCOSYLTRANSFERASE TUAC-RELATED"/>
    <property type="match status" value="1"/>
</dbReference>
<proteinExistence type="predicted"/>
<dbReference type="GO" id="GO:0016757">
    <property type="term" value="F:glycosyltransferase activity"/>
    <property type="evidence" value="ECO:0007669"/>
    <property type="project" value="InterPro"/>
</dbReference>
<accession>F2I9Z8</accession>
<dbReference type="Pfam" id="PF13477">
    <property type="entry name" value="Glyco_trans_4_2"/>
    <property type="match status" value="1"/>
</dbReference>
<gene>
    <name evidence="3" type="ordered locus">Fluta_2170</name>
</gene>
<dbReference type="AlphaFoldDB" id="F2I9Z8"/>
<dbReference type="HOGENOM" id="CLU_009583_2_5_10"/>
<dbReference type="RefSeq" id="WP_013686926.1">
    <property type="nucleotide sequence ID" value="NC_015321.1"/>
</dbReference>
<dbReference type="Gene3D" id="3.40.50.2000">
    <property type="entry name" value="Glycogen Phosphorylase B"/>
    <property type="match status" value="2"/>
</dbReference>
<protein>
    <submittedName>
        <fullName evidence="3">Glycosyl transferase group 1</fullName>
    </submittedName>
</protein>
<dbReference type="Proteomes" id="UP000007463">
    <property type="component" value="Chromosome"/>
</dbReference>
<keyword evidence="3" id="KW-0808">Transferase</keyword>
<dbReference type="STRING" id="755732.Fluta_2170"/>
<feature type="domain" description="Glycosyl transferase family 1" evidence="1">
    <location>
        <begin position="170"/>
        <end position="325"/>
    </location>
</feature>